<dbReference type="Gene3D" id="3.10.310.10">
    <property type="entry name" value="Diaminopimelate Epimerase, Chain A, domain 1"/>
    <property type="match status" value="2"/>
</dbReference>
<keyword evidence="5 9" id="KW-0028">Amino-acid biosynthesis</keyword>
<dbReference type="GO" id="GO:0009089">
    <property type="term" value="P:lysine biosynthetic process via diaminopimelate"/>
    <property type="evidence" value="ECO:0007669"/>
    <property type="project" value="UniProtKB-UniRule"/>
</dbReference>
<keyword evidence="6 9" id="KW-0457">Lysine biosynthesis</keyword>
<comment type="subcellular location">
    <subcellularLocation>
        <location evidence="9">Cytoplasm</location>
    </subcellularLocation>
</comment>
<dbReference type="GO" id="GO:0008837">
    <property type="term" value="F:diaminopimelate epimerase activity"/>
    <property type="evidence" value="ECO:0007669"/>
    <property type="project" value="UniProtKB-UniRule"/>
</dbReference>
<comment type="subunit">
    <text evidence="9">Homodimer.</text>
</comment>
<dbReference type="RefSeq" id="WP_095309257.1">
    <property type="nucleotide sequence ID" value="NZ_JAMAWL010000009.1"/>
</dbReference>
<dbReference type="PANTHER" id="PTHR31689">
    <property type="entry name" value="DIAMINOPIMELATE EPIMERASE, CHLOROPLASTIC"/>
    <property type="match status" value="1"/>
</dbReference>
<accession>A0A417YMM0</accession>
<evidence type="ECO:0000256" key="9">
    <source>
        <dbReference type="HAMAP-Rule" id="MF_00197"/>
    </source>
</evidence>
<reference evidence="11 12" key="1">
    <citation type="journal article" date="2007" name="Int. J. Syst. Evol. Microbiol.">
        <title>Oceanobacillus profundus sp. nov., isolated from a deep-sea sediment core.</title>
        <authorList>
            <person name="Kim Y.G."/>
            <person name="Choi D.H."/>
            <person name="Hyun S."/>
            <person name="Cho B.C."/>
        </authorList>
    </citation>
    <scope>NUCLEOTIDE SEQUENCE [LARGE SCALE GENOMIC DNA]</scope>
    <source>
        <strain evidence="11 12">DSM 18246</strain>
    </source>
</reference>
<dbReference type="SUPFAM" id="SSF54506">
    <property type="entry name" value="Diaminopimelate epimerase-like"/>
    <property type="match status" value="1"/>
</dbReference>
<evidence type="ECO:0000256" key="4">
    <source>
        <dbReference type="ARBA" id="ARBA00022490"/>
    </source>
</evidence>
<feature type="site" description="Could be important to modulate the pK values of the two catalytic cysteine residues" evidence="9">
    <location>
        <position position="168"/>
    </location>
</feature>
<dbReference type="PANTHER" id="PTHR31689:SF0">
    <property type="entry name" value="DIAMINOPIMELATE EPIMERASE"/>
    <property type="match status" value="1"/>
</dbReference>
<dbReference type="UniPathway" id="UPA00034">
    <property type="reaction ID" value="UER00025"/>
</dbReference>
<keyword evidence="4 9" id="KW-0963">Cytoplasm</keyword>
<evidence type="ECO:0000256" key="5">
    <source>
        <dbReference type="ARBA" id="ARBA00022605"/>
    </source>
</evidence>
<feature type="binding site" evidence="9">
    <location>
        <begin position="227"/>
        <end position="228"/>
    </location>
    <ligand>
        <name>substrate</name>
    </ligand>
</feature>
<evidence type="ECO:0000313" key="11">
    <source>
        <dbReference type="EMBL" id="RHW34555.1"/>
    </source>
</evidence>
<dbReference type="NCBIfam" id="TIGR00652">
    <property type="entry name" value="DapF"/>
    <property type="match status" value="1"/>
</dbReference>
<evidence type="ECO:0000313" key="12">
    <source>
        <dbReference type="Proteomes" id="UP000285456"/>
    </source>
</evidence>
<feature type="active site" description="Proton acceptor" evidence="9">
    <location>
        <position position="226"/>
    </location>
</feature>
<comment type="caution">
    <text evidence="9">Lacks conserved residue(s) required for the propagation of feature annotation.</text>
</comment>
<sequence length="288" mass="31463">MEIPFIKMHGLGNNYIYIDLFQFNIEENLFSDLAQKLANVNTGIGSDGMILIHPSEKADVGMRIFNKDGSEGKSCGNGLRCTAKYAYEHGIVSNEKFTIETRANIVTAEVTENDAEQVELITINMGQPQLKRVNIPMMGSDDPKVVAEPFDVNGEKLEVTAVSMGNPHAVFFVDAIDAAPLYELGPVIERDSRFPEGVNVEFVEVVSPHELNFRVWERGSGVTQACGTGACAAVVASTLNHYCNQNETITVHLAGGDLSIKWDEAGNVWMTGDAQVIATGVFQYAEQK</sequence>
<organism evidence="11 12">
    <name type="scientific">Oceanobacillus profundus</name>
    <dbReference type="NCBI Taxonomy" id="372463"/>
    <lineage>
        <taxon>Bacteria</taxon>
        <taxon>Bacillati</taxon>
        <taxon>Bacillota</taxon>
        <taxon>Bacilli</taxon>
        <taxon>Bacillales</taxon>
        <taxon>Bacillaceae</taxon>
        <taxon>Oceanobacillus</taxon>
    </lineage>
</organism>
<dbReference type="Proteomes" id="UP000285456">
    <property type="component" value="Unassembled WGS sequence"/>
</dbReference>
<dbReference type="EC" id="5.1.1.7" evidence="3 9"/>
<evidence type="ECO:0000256" key="2">
    <source>
        <dbReference type="ARBA" id="ARBA00010219"/>
    </source>
</evidence>
<evidence type="ECO:0000256" key="8">
    <source>
        <dbReference type="ARBA" id="ARBA00051712"/>
    </source>
</evidence>
<dbReference type="EMBL" id="QWEH01000002">
    <property type="protein sequence ID" value="RHW34555.1"/>
    <property type="molecule type" value="Genomic_DNA"/>
</dbReference>
<feature type="active site" description="Proton donor" evidence="9">
    <location>
        <position position="75"/>
    </location>
</feature>
<keyword evidence="12" id="KW-1185">Reference proteome</keyword>
<dbReference type="InterPro" id="IPR001653">
    <property type="entry name" value="DAP_epimerase_DapF"/>
</dbReference>
<protein>
    <recommendedName>
        <fullName evidence="3 9">Diaminopimelate epimerase</fullName>
        <shortName evidence="9">DAP epimerase</shortName>
        <ecNumber evidence="3 9">5.1.1.7</ecNumber>
    </recommendedName>
    <alternativeName>
        <fullName evidence="9">PLP-independent amino acid racemase</fullName>
    </alternativeName>
</protein>
<evidence type="ECO:0000256" key="3">
    <source>
        <dbReference type="ARBA" id="ARBA00013080"/>
    </source>
</evidence>
<keyword evidence="7 9" id="KW-0413">Isomerase</keyword>
<feature type="binding site" evidence="9">
    <location>
        <position position="166"/>
    </location>
    <ligand>
        <name>substrate</name>
    </ligand>
</feature>
<feature type="binding site" evidence="9">
    <location>
        <position position="199"/>
    </location>
    <ligand>
        <name>substrate</name>
    </ligand>
</feature>
<dbReference type="HAMAP" id="MF_00197">
    <property type="entry name" value="DAP_epimerase"/>
    <property type="match status" value="1"/>
</dbReference>
<feature type="binding site" evidence="9">
    <location>
        <position position="13"/>
    </location>
    <ligand>
        <name>substrate</name>
    </ligand>
</feature>
<dbReference type="PROSITE" id="PS01326">
    <property type="entry name" value="DAP_EPIMERASE"/>
    <property type="match status" value="1"/>
</dbReference>
<feature type="site" description="Could be important to modulate the pK values of the two catalytic cysteine residues" evidence="9">
    <location>
        <position position="217"/>
    </location>
</feature>
<evidence type="ECO:0000256" key="1">
    <source>
        <dbReference type="ARBA" id="ARBA00005196"/>
    </source>
</evidence>
<feature type="binding site" evidence="9">
    <location>
        <begin position="217"/>
        <end position="218"/>
    </location>
    <ligand>
        <name>substrate</name>
    </ligand>
</feature>
<feature type="active site" evidence="10">
    <location>
        <position position="75"/>
    </location>
</feature>
<comment type="function">
    <text evidence="9">Catalyzes the stereoinversion of LL-2,6-diaminopimelate (L,L-DAP) to meso-diaminopimelate (meso-DAP), a precursor of L-lysine and an essential component of the bacterial peptidoglycan.</text>
</comment>
<dbReference type="FunFam" id="3.10.310.10:FF:000004">
    <property type="entry name" value="Diaminopimelate epimerase"/>
    <property type="match status" value="1"/>
</dbReference>
<comment type="caution">
    <text evidence="11">The sequence shown here is derived from an EMBL/GenBank/DDBJ whole genome shotgun (WGS) entry which is preliminary data.</text>
</comment>
<comment type="similarity">
    <text evidence="2 9">Belongs to the diaminopimelate epimerase family.</text>
</comment>
<feature type="binding site" evidence="9">
    <location>
        <position position="66"/>
    </location>
    <ligand>
        <name>substrate</name>
    </ligand>
</feature>
<feature type="binding site" evidence="9">
    <location>
        <begin position="76"/>
        <end position="77"/>
    </location>
    <ligand>
        <name>substrate</name>
    </ligand>
</feature>
<gene>
    <name evidence="9" type="primary">dapF</name>
    <name evidence="11" type="ORF">D1B32_05195</name>
</gene>
<evidence type="ECO:0000256" key="10">
    <source>
        <dbReference type="PROSITE-ProRule" id="PRU10125"/>
    </source>
</evidence>
<comment type="catalytic activity">
    <reaction evidence="8 9">
        <text>(2S,6S)-2,6-diaminopimelate = meso-2,6-diaminopimelate</text>
        <dbReference type="Rhea" id="RHEA:15393"/>
        <dbReference type="ChEBI" id="CHEBI:57609"/>
        <dbReference type="ChEBI" id="CHEBI:57791"/>
        <dbReference type="EC" id="5.1.1.7"/>
    </reaction>
</comment>
<dbReference type="AlphaFoldDB" id="A0A417YMM0"/>
<evidence type="ECO:0000256" key="6">
    <source>
        <dbReference type="ARBA" id="ARBA00023154"/>
    </source>
</evidence>
<name>A0A417YMM0_9BACI</name>
<evidence type="ECO:0000256" key="7">
    <source>
        <dbReference type="ARBA" id="ARBA00023235"/>
    </source>
</evidence>
<comment type="pathway">
    <text evidence="1 9">Amino-acid biosynthesis; L-lysine biosynthesis via DAP pathway; DL-2,6-diaminopimelate from LL-2,6-diaminopimelate: step 1/1.</text>
</comment>
<dbReference type="InterPro" id="IPR018510">
    <property type="entry name" value="DAP_epimerase_AS"/>
</dbReference>
<dbReference type="OrthoDB" id="9805408at2"/>
<proteinExistence type="inferred from homology"/>
<dbReference type="Pfam" id="PF01678">
    <property type="entry name" value="DAP_epimerase"/>
    <property type="match status" value="2"/>
</dbReference>
<dbReference type="GO" id="GO:0005829">
    <property type="term" value="C:cytosol"/>
    <property type="evidence" value="ECO:0007669"/>
    <property type="project" value="TreeGrafter"/>
</dbReference>